<dbReference type="Proteomes" id="UP000240621">
    <property type="component" value="Unassembled WGS sequence"/>
</dbReference>
<dbReference type="InterPro" id="IPR013325">
    <property type="entry name" value="RNA_pol_sigma_r2"/>
</dbReference>
<dbReference type="Gene3D" id="1.10.10.10">
    <property type="entry name" value="Winged helix-like DNA-binding domain superfamily/Winged helix DNA-binding domain"/>
    <property type="match status" value="1"/>
</dbReference>
<dbReference type="InterPro" id="IPR013249">
    <property type="entry name" value="RNA_pol_sigma70_r4_t2"/>
</dbReference>
<evidence type="ECO:0000256" key="2">
    <source>
        <dbReference type="ARBA" id="ARBA00023015"/>
    </source>
</evidence>
<evidence type="ECO:0000259" key="5">
    <source>
        <dbReference type="Pfam" id="PF04542"/>
    </source>
</evidence>
<evidence type="ECO:0000256" key="3">
    <source>
        <dbReference type="ARBA" id="ARBA00023082"/>
    </source>
</evidence>
<reference evidence="7 8" key="1">
    <citation type="submission" date="2018-03" db="EMBL/GenBank/DDBJ databases">
        <title>Genomic Encyclopedia of Archaeal and Bacterial Type Strains, Phase II (KMG-II): from individual species to whole genera.</title>
        <authorList>
            <person name="Goeker M."/>
        </authorList>
    </citation>
    <scope>NUCLEOTIDE SEQUENCE [LARGE SCALE GENOMIC DNA]</scope>
    <source>
        <strain evidence="7 8">DSM 27267</strain>
    </source>
</reference>
<evidence type="ECO:0000259" key="6">
    <source>
        <dbReference type="Pfam" id="PF08281"/>
    </source>
</evidence>
<dbReference type="SUPFAM" id="SSF88946">
    <property type="entry name" value="Sigma2 domain of RNA polymerase sigma factors"/>
    <property type="match status" value="1"/>
</dbReference>
<name>A0A2P8CAE6_9BACT</name>
<dbReference type="EMBL" id="PYGC01000007">
    <property type="protein sequence ID" value="PSK81935.1"/>
    <property type="molecule type" value="Genomic_DNA"/>
</dbReference>
<dbReference type="InterPro" id="IPR013324">
    <property type="entry name" value="RNA_pol_sigma_r3/r4-like"/>
</dbReference>
<dbReference type="NCBIfam" id="TIGR02937">
    <property type="entry name" value="sigma70-ECF"/>
    <property type="match status" value="1"/>
</dbReference>
<dbReference type="GO" id="GO:0016987">
    <property type="term" value="F:sigma factor activity"/>
    <property type="evidence" value="ECO:0007669"/>
    <property type="project" value="UniProtKB-KW"/>
</dbReference>
<organism evidence="7 8">
    <name type="scientific">Prolixibacter denitrificans</name>
    <dbReference type="NCBI Taxonomy" id="1541063"/>
    <lineage>
        <taxon>Bacteria</taxon>
        <taxon>Pseudomonadati</taxon>
        <taxon>Bacteroidota</taxon>
        <taxon>Bacteroidia</taxon>
        <taxon>Marinilabiliales</taxon>
        <taxon>Prolixibacteraceae</taxon>
        <taxon>Prolixibacter</taxon>
    </lineage>
</organism>
<evidence type="ECO:0000256" key="4">
    <source>
        <dbReference type="ARBA" id="ARBA00023163"/>
    </source>
</evidence>
<dbReference type="Gene3D" id="1.10.1740.10">
    <property type="match status" value="1"/>
</dbReference>
<comment type="similarity">
    <text evidence="1">Belongs to the sigma-70 factor family. ECF subfamily.</text>
</comment>
<evidence type="ECO:0000313" key="8">
    <source>
        <dbReference type="Proteomes" id="UP000240621"/>
    </source>
</evidence>
<dbReference type="InterPro" id="IPR007627">
    <property type="entry name" value="RNA_pol_sigma70_r2"/>
</dbReference>
<accession>A0A2P8CAE6</accession>
<dbReference type="Pfam" id="PF04542">
    <property type="entry name" value="Sigma70_r2"/>
    <property type="match status" value="1"/>
</dbReference>
<comment type="caution">
    <text evidence="7">The sequence shown here is derived from an EMBL/GenBank/DDBJ whole genome shotgun (WGS) entry which is preliminary data.</text>
</comment>
<evidence type="ECO:0000256" key="1">
    <source>
        <dbReference type="ARBA" id="ARBA00010641"/>
    </source>
</evidence>
<dbReference type="AlphaFoldDB" id="A0A2P8CAE6"/>
<proteinExistence type="inferred from homology"/>
<sequence>MTKPMSEIAFEQLVYENQAVLIKVCNIFCKIQADKDDLFQEITINLWKGLPSFQGNSKLSTWIYRVSLNTAISKSQRKRKNLIRYTERLPEHNGLISNEDAVDEEQIQMLYAGIERLKPVEKALILLYLEEHSYSEIGDIMGISEKNAGVKLHRIKRKLEKILQPCTNLKTSEA</sequence>
<dbReference type="InterPro" id="IPR036388">
    <property type="entry name" value="WH-like_DNA-bd_sf"/>
</dbReference>
<protein>
    <submittedName>
        <fullName evidence="7">RNA polymerase sigma-70 factor (ECF subfamily)</fullName>
    </submittedName>
</protein>
<keyword evidence="4" id="KW-0804">Transcription</keyword>
<dbReference type="PANTHER" id="PTHR43133">
    <property type="entry name" value="RNA POLYMERASE ECF-TYPE SIGMA FACTO"/>
    <property type="match status" value="1"/>
</dbReference>
<dbReference type="InterPro" id="IPR039425">
    <property type="entry name" value="RNA_pol_sigma-70-like"/>
</dbReference>
<gene>
    <name evidence="7" type="ORF">CLV93_10744</name>
</gene>
<dbReference type="Pfam" id="PF08281">
    <property type="entry name" value="Sigma70_r4_2"/>
    <property type="match status" value="1"/>
</dbReference>
<dbReference type="GO" id="GO:0006352">
    <property type="term" value="P:DNA-templated transcription initiation"/>
    <property type="evidence" value="ECO:0007669"/>
    <property type="project" value="InterPro"/>
</dbReference>
<dbReference type="InterPro" id="IPR014284">
    <property type="entry name" value="RNA_pol_sigma-70_dom"/>
</dbReference>
<dbReference type="RefSeq" id="WP_170108951.1">
    <property type="nucleotide sequence ID" value="NZ_BLAU01000001.1"/>
</dbReference>
<keyword evidence="3" id="KW-0731">Sigma factor</keyword>
<evidence type="ECO:0000313" key="7">
    <source>
        <dbReference type="EMBL" id="PSK81935.1"/>
    </source>
</evidence>
<dbReference type="PANTHER" id="PTHR43133:SF45">
    <property type="entry name" value="RNA POLYMERASE ECF-TYPE SIGMA FACTOR"/>
    <property type="match status" value="1"/>
</dbReference>
<dbReference type="SUPFAM" id="SSF88659">
    <property type="entry name" value="Sigma3 and sigma4 domains of RNA polymerase sigma factors"/>
    <property type="match status" value="1"/>
</dbReference>
<feature type="domain" description="RNA polymerase sigma-70 region 2" evidence="5">
    <location>
        <begin position="15"/>
        <end position="79"/>
    </location>
</feature>
<keyword evidence="2" id="KW-0805">Transcription regulation</keyword>
<feature type="domain" description="RNA polymerase sigma factor 70 region 4 type 2" evidence="6">
    <location>
        <begin position="108"/>
        <end position="159"/>
    </location>
</feature>
<dbReference type="GO" id="GO:0003677">
    <property type="term" value="F:DNA binding"/>
    <property type="evidence" value="ECO:0007669"/>
    <property type="project" value="InterPro"/>
</dbReference>